<organism evidence="2 3">
    <name type="scientific">Corallococcus terminator</name>
    <dbReference type="NCBI Taxonomy" id="2316733"/>
    <lineage>
        <taxon>Bacteria</taxon>
        <taxon>Pseudomonadati</taxon>
        <taxon>Myxococcota</taxon>
        <taxon>Myxococcia</taxon>
        <taxon>Myxococcales</taxon>
        <taxon>Cystobacterineae</taxon>
        <taxon>Myxococcaceae</taxon>
        <taxon>Corallococcus</taxon>
    </lineage>
</organism>
<evidence type="ECO:0000313" key="3">
    <source>
        <dbReference type="Proteomes" id="UP000268094"/>
    </source>
</evidence>
<dbReference type="Proteomes" id="UP000268094">
    <property type="component" value="Unassembled WGS sequence"/>
</dbReference>
<evidence type="ECO:0000313" key="2">
    <source>
        <dbReference type="EMBL" id="RKG68847.1"/>
    </source>
</evidence>
<protein>
    <submittedName>
        <fullName evidence="2">Uncharacterized protein</fullName>
    </submittedName>
</protein>
<comment type="caution">
    <text evidence="2">The sequence shown here is derived from an EMBL/GenBank/DDBJ whole genome shotgun (WGS) entry which is preliminary data.</text>
</comment>
<gene>
    <name evidence="2" type="ORF">D7V88_40495</name>
</gene>
<feature type="non-terminal residue" evidence="2">
    <location>
        <position position="70"/>
    </location>
</feature>
<dbReference type="AlphaFoldDB" id="A0A3A8HCI4"/>
<feature type="region of interest" description="Disordered" evidence="1">
    <location>
        <begin position="1"/>
        <end position="20"/>
    </location>
</feature>
<proteinExistence type="predicted"/>
<accession>A0A3A8HCI4</accession>
<reference evidence="3" key="1">
    <citation type="submission" date="2018-09" db="EMBL/GenBank/DDBJ databases">
        <authorList>
            <person name="Livingstone P.G."/>
            <person name="Whitworth D.E."/>
        </authorList>
    </citation>
    <scope>NUCLEOTIDE SEQUENCE [LARGE SCALE GENOMIC DNA]</scope>
    <source>
        <strain evidence="3">CA054A</strain>
    </source>
</reference>
<dbReference type="RefSeq" id="WP_208726746.1">
    <property type="nucleotide sequence ID" value="NZ_RAVZ01000591.1"/>
</dbReference>
<evidence type="ECO:0000256" key="1">
    <source>
        <dbReference type="SAM" id="MobiDB-lite"/>
    </source>
</evidence>
<dbReference type="EMBL" id="RAVZ01000591">
    <property type="protein sequence ID" value="RKG68847.1"/>
    <property type="molecule type" value="Genomic_DNA"/>
</dbReference>
<name>A0A3A8HCI4_9BACT</name>
<sequence length="70" mass="7712">MGHSFARRGGVQTARRCASPHPRTIVPEAILSELEKTGRPFRKEAALLMRLQEGRPGQTPLFFVQPIGGT</sequence>
<keyword evidence="3" id="KW-1185">Reference proteome</keyword>